<feature type="domain" description="FecR N-terminal" evidence="3">
    <location>
        <begin position="52"/>
        <end position="92"/>
    </location>
</feature>
<evidence type="ECO:0000313" key="5">
    <source>
        <dbReference type="Proteomes" id="UP000292085"/>
    </source>
</evidence>
<dbReference type="OrthoDB" id="9798846at2"/>
<dbReference type="InterPro" id="IPR032623">
    <property type="entry name" value="FecR_N"/>
</dbReference>
<comment type="caution">
    <text evidence="4">The sequence shown here is derived from an EMBL/GenBank/DDBJ whole genome shotgun (WGS) entry which is preliminary data.</text>
</comment>
<dbReference type="AlphaFoldDB" id="A0A4Q6XVY5"/>
<reference evidence="4 5" key="1">
    <citation type="submission" date="2019-02" db="EMBL/GenBank/DDBJ databases">
        <authorList>
            <person name="Li Y."/>
        </authorList>
    </citation>
    <scope>NUCLEOTIDE SEQUENCE [LARGE SCALE GENOMIC DNA]</scope>
    <source>
        <strain evidence="4 5">3-7</strain>
    </source>
</reference>
<dbReference type="PIRSF" id="PIRSF018266">
    <property type="entry name" value="FecR"/>
    <property type="match status" value="1"/>
</dbReference>
<keyword evidence="5" id="KW-1185">Reference proteome</keyword>
<evidence type="ECO:0000256" key="1">
    <source>
        <dbReference type="SAM" id="Phobius"/>
    </source>
</evidence>
<evidence type="ECO:0000259" key="2">
    <source>
        <dbReference type="Pfam" id="PF04773"/>
    </source>
</evidence>
<dbReference type="PANTHER" id="PTHR30273">
    <property type="entry name" value="PERIPLASMIC SIGNAL SENSOR AND SIGMA FACTOR ACTIVATOR FECR-RELATED"/>
    <property type="match status" value="1"/>
</dbReference>
<feature type="transmembrane region" description="Helical" evidence="1">
    <location>
        <begin position="124"/>
        <end position="148"/>
    </location>
</feature>
<dbReference type="PANTHER" id="PTHR30273:SF2">
    <property type="entry name" value="PROTEIN FECR"/>
    <property type="match status" value="1"/>
</dbReference>
<dbReference type="GO" id="GO:0016989">
    <property type="term" value="F:sigma factor antagonist activity"/>
    <property type="evidence" value="ECO:0007669"/>
    <property type="project" value="TreeGrafter"/>
</dbReference>
<dbReference type="InterPro" id="IPR006860">
    <property type="entry name" value="FecR"/>
</dbReference>
<protein>
    <submittedName>
        <fullName evidence="4">FecR family protein</fullName>
    </submittedName>
</protein>
<dbReference type="Pfam" id="PF04773">
    <property type="entry name" value="FecR"/>
    <property type="match status" value="1"/>
</dbReference>
<evidence type="ECO:0000259" key="3">
    <source>
        <dbReference type="Pfam" id="PF16220"/>
    </source>
</evidence>
<accession>A0A4Q6XVY5</accession>
<dbReference type="EMBL" id="SGIS01000046">
    <property type="protein sequence ID" value="RZF60877.1"/>
    <property type="molecule type" value="Genomic_DNA"/>
</dbReference>
<name>A0A4Q6XVY5_9SPHN</name>
<keyword evidence="1" id="KW-0812">Transmembrane</keyword>
<proteinExistence type="predicted"/>
<gene>
    <name evidence="4" type="ORF">EWE75_20680</name>
</gene>
<keyword evidence="1" id="KW-1133">Transmembrane helix</keyword>
<dbReference type="Pfam" id="PF16220">
    <property type="entry name" value="DUF4880"/>
    <property type="match status" value="1"/>
</dbReference>
<sequence length="359" mass="39060">MPRSRRRSASRSRPWSGGWVRRWHCARADCATERRHMPMNDNDASGGDALTQAAHWYARLQTLPVSARTLEQFFEWRKGEGNREAFDAVDRLYRQTGTLADRPAIIAATAQAMTRSAAPPSRRYPWLGTMAAAMVGVIAVGLTTFAVWPSGGEQYATRIGEQRTIRLADGSKVVLDTDTALTVTFAKDARRISLAKGQAYFTVAHDTARPFTVDVGGTRVLATGTQFDVHRSGDRIDVTLVEGRVRVSSAERPVAQLQAGQRVIVDGSRTSPVQAIDTTPTIAWTQGRIVLDGMTLEHAITEVNHYVNTPVRLDAPGFADARISGSVETGDIGSFTMAVTALLPLKAQTNSDGSVTLRP</sequence>
<dbReference type="Proteomes" id="UP000292085">
    <property type="component" value="Unassembled WGS sequence"/>
</dbReference>
<dbReference type="InterPro" id="IPR012373">
    <property type="entry name" value="Ferrdict_sens_TM"/>
</dbReference>
<evidence type="ECO:0000313" key="4">
    <source>
        <dbReference type="EMBL" id="RZF60877.1"/>
    </source>
</evidence>
<feature type="domain" description="FecR protein" evidence="2">
    <location>
        <begin position="154"/>
        <end position="246"/>
    </location>
</feature>
<dbReference type="Gene3D" id="2.60.120.1440">
    <property type="match status" value="1"/>
</dbReference>
<organism evidence="4 5">
    <name type="scientific">Sphingomonas populi</name>
    <dbReference type="NCBI Taxonomy" id="2484750"/>
    <lineage>
        <taxon>Bacteria</taxon>
        <taxon>Pseudomonadati</taxon>
        <taxon>Pseudomonadota</taxon>
        <taxon>Alphaproteobacteria</taxon>
        <taxon>Sphingomonadales</taxon>
        <taxon>Sphingomonadaceae</taxon>
        <taxon>Sphingomonas</taxon>
    </lineage>
</organism>
<keyword evidence="1" id="KW-0472">Membrane</keyword>